<proteinExistence type="inferred from homology"/>
<reference evidence="4" key="1">
    <citation type="submission" date="2020-03" db="EMBL/GenBank/DDBJ databases">
        <title>Solimonas marina sp. nov., isolated from deep seawater of the Pacific Ocean.</title>
        <authorList>
            <person name="Liu X."/>
            <person name="Lai Q."/>
            <person name="Sun F."/>
            <person name="Gai Y."/>
            <person name="Li G."/>
            <person name="Shao Z."/>
        </authorList>
    </citation>
    <scope>NUCLEOTIDE SEQUENCE</scope>
    <source>
        <strain evidence="4">C16B3</strain>
    </source>
</reference>
<evidence type="ECO:0000256" key="2">
    <source>
        <dbReference type="RuleBase" id="RU004328"/>
    </source>
</evidence>
<dbReference type="InterPro" id="IPR036430">
    <property type="entry name" value="RNase_T2-like_sf"/>
</dbReference>
<comment type="caution">
    <text evidence="4">The sequence shown here is derived from an EMBL/GenBank/DDBJ whole genome shotgun (WGS) entry which is preliminary data.</text>
</comment>
<dbReference type="GO" id="GO:0003723">
    <property type="term" value="F:RNA binding"/>
    <property type="evidence" value="ECO:0007669"/>
    <property type="project" value="InterPro"/>
</dbReference>
<dbReference type="SUPFAM" id="SSF55895">
    <property type="entry name" value="Ribonuclease Rh-like"/>
    <property type="match status" value="1"/>
</dbReference>
<evidence type="ECO:0000256" key="3">
    <source>
        <dbReference type="SAM" id="SignalP"/>
    </source>
</evidence>
<evidence type="ECO:0000313" key="4">
    <source>
        <dbReference type="EMBL" id="NKF23412.1"/>
    </source>
</evidence>
<keyword evidence="5" id="KW-1185">Reference proteome</keyword>
<dbReference type="PANTHER" id="PTHR11240">
    <property type="entry name" value="RIBONUCLEASE T2"/>
    <property type="match status" value="1"/>
</dbReference>
<dbReference type="PANTHER" id="PTHR11240:SF22">
    <property type="entry name" value="RIBONUCLEASE T2"/>
    <property type="match status" value="1"/>
</dbReference>
<dbReference type="Pfam" id="PF00445">
    <property type="entry name" value="Ribonuclease_T2"/>
    <property type="match status" value="1"/>
</dbReference>
<evidence type="ECO:0000313" key="5">
    <source>
        <dbReference type="Proteomes" id="UP000653472"/>
    </source>
</evidence>
<comment type="similarity">
    <text evidence="1 2">Belongs to the RNase T2 family.</text>
</comment>
<dbReference type="Proteomes" id="UP000653472">
    <property type="component" value="Unassembled WGS sequence"/>
</dbReference>
<keyword evidence="3" id="KW-0732">Signal</keyword>
<feature type="chain" id="PRO_5037110356" evidence="3">
    <location>
        <begin position="35"/>
        <end position="224"/>
    </location>
</feature>
<dbReference type="GO" id="GO:0033897">
    <property type="term" value="F:ribonuclease T2 activity"/>
    <property type="evidence" value="ECO:0007669"/>
    <property type="project" value="InterPro"/>
</dbReference>
<dbReference type="GO" id="GO:0006401">
    <property type="term" value="P:RNA catabolic process"/>
    <property type="evidence" value="ECO:0007669"/>
    <property type="project" value="TreeGrafter"/>
</dbReference>
<accession>A0A969WAK1</accession>
<organism evidence="4 5">
    <name type="scientific">Solimonas marina</name>
    <dbReference type="NCBI Taxonomy" id="2714601"/>
    <lineage>
        <taxon>Bacteria</taxon>
        <taxon>Pseudomonadati</taxon>
        <taxon>Pseudomonadota</taxon>
        <taxon>Gammaproteobacteria</taxon>
        <taxon>Nevskiales</taxon>
        <taxon>Nevskiaceae</taxon>
        <taxon>Solimonas</taxon>
    </lineage>
</organism>
<feature type="signal peptide" evidence="3">
    <location>
        <begin position="1"/>
        <end position="34"/>
    </location>
</feature>
<dbReference type="Gene3D" id="3.90.730.10">
    <property type="entry name" value="Ribonuclease T2-like"/>
    <property type="match status" value="1"/>
</dbReference>
<sequence length="224" mass="25325">MTTTPRQARHPLLAALCGALLAASCSSQSITAGASPGRFDYWVLTLSWLPEFCKNNLAEDMCQRGDESGFFVYGLAPKNEHGDSPEDCGPRLARVDDAVIDDMQALMLDHRRIQHEWRQHGSCSGLDQRAYFDTIDRARRQLEIPSSFDRTDEQAVTTRSALLDALQQTNPRFERNDFALNCAGHWLREVKICYGRDMQPHECLAEVEDDCDGKIKLRARSSYN</sequence>
<name>A0A969WAK1_9GAMM</name>
<gene>
    <name evidence="4" type="ORF">G7Y82_13925</name>
</gene>
<protein>
    <submittedName>
        <fullName evidence="4">Uncharacterized protein</fullName>
    </submittedName>
</protein>
<dbReference type="RefSeq" id="WP_168148745.1">
    <property type="nucleotide sequence ID" value="NZ_JAAVXB010000008.1"/>
</dbReference>
<dbReference type="PROSITE" id="PS51257">
    <property type="entry name" value="PROKAR_LIPOPROTEIN"/>
    <property type="match status" value="1"/>
</dbReference>
<dbReference type="EMBL" id="JAAVXB010000008">
    <property type="protein sequence ID" value="NKF23412.1"/>
    <property type="molecule type" value="Genomic_DNA"/>
</dbReference>
<evidence type="ECO:0000256" key="1">
    <source>
        <dbReference type="ARBA" id="ARBA00007469"/>
    </source>
</evidence>
<dbReference type="InterPro" id="IPR001568">
    <property type="entry name" value="RNase_T2-like"/>
</dbReference>
<dbReference type="AlphaFoldDB" id="A0A969WAK1"/>